<organism evidence="1 2">
    <name type="scientific">Jingyaoa shaoxingensis</name>
    <dbReference type="NCBI Taxonomy" id="2763671"/>
    <lineage>
        <taxon>Bacteria</taxon>
        <taxon>Bacillati</taxon>
        <taxon>Bacillota</taxon>
        <taxon>Clostridia</taxon>
        <taxon>Lachnospirales</taxon>
        <taxon>Lachnospiraceae</taxon>
        <taxon>Jingyaoa</taxon>
    </lineage>
</organism>
<evidence type="ECO:0000313" key="2">
    <source>
        <dbReference type="Proteomes" id="UP000657421"/>
    </source>
</evidence>
<name>A0ABR7N9N0_9FIRM</name>
<accession>A0ABR7N9N0</accession>
<evidence type="ECO:0000313" key="1">
    <source>
        <dbReference type="EMBL" id="MBC8573108.1"/>
    </source>
</evidence>
<dbReference type="RefSeq" id="WP_249308135.1">
    <property type="nucleotide sequence ID" value="NZ_JACRSZ010000007.1"/>
</dbReference>
<protein>
    <submittedName>
        <fullName evidence="1">Uncharacterized protein</fullName>
    </submittedName>
</protein>
<reference evidence="1 2" key="1">
    <citation type="submission" date="2020-08" db="EMBL/GenBank/DDBJ databases">
        <title>Genome public.</title>
        <authorList>
            <person name="Liu C."/>
            <person name="Sun Q."/>
        </authorList>
    </citation>
    <scope>NUCLEOTIDE SEQUENCE [LARGE SCALE GENOMIC DNA]</scope>
    <source>
        <strain evidence="1 2">NSJ-46</strain>
    </source>
</reference>
<dbReference type="Gene3D" id="1.20.5.2950">
    <property type="match status" value="1"/>
</dbReference>
<sequence length="102" mass="10986">MVAETIKKVQEAEGKADTIAKECRQQCTDMVDQAKKDAAALKEARLQEAKDKAGAAMEASKKEAEKFMESVEADIQKEIAALKTLAAGKEAQATEAVIQALF</sequence>
<keyword evidence="2" id="KW-1185">Reference proteome</keyword>
<comment type="caution">
    <text evidence="1">The sequence shown here is derived from an EMBL/GenBank/DDBJ whole genome shotgun (WGS) entry which is preliminary data.</text>
</comment>
<dbReference type="Proteomes" id="UP000657421">
    <property type="component" value="Unassembled WGS sequence"/>
</dbReference>
<gene>
    <name evidence="1" type="ORF">H8716_08435</name>
</gene>
<proteinExistence type="predicted"/>
<dbReference type="EMBL" id="JACRSZ010000007">
    <property type="protein sequence ID" value="MBC8573108.1"/>
    <property type="molecule type" value="Genomic_DNA"/>
</dbReference>